<sequence>LEAGALGSLLPGGRPVSDAAARGEVAAVWETSALPDAPARDTAGIIAAAAAGEIDALVVGGVDPADLGLAGASDALAKAFVVSLELRESAVTAVADVVLPVAAQAEKTGSYVNWEGRIRPFEEALPSNAVSDHRALDMLASELGFFLETRTQQEIHAQFEALGPWGGPRAGTSAGGAPSVAVGGGQGDFILSTWATLLDAGRMQDGEPFLAGTAPKAVARLSAASATGLGVLDGDAVTVTGPRGSITLPAAVTDAMVDGVVWLPTNSKDCSVRAALGALAGDRVAVTKGGAA</sequence>
<accession>W9G406</accession>
<keyword evidence="7" id="KW-1185">Reference proteome</keyword>
<dbReference type="SUPFAM" id="SSF50692">
    <property type="entry name" value="ADC-like"/>
    <property type="match status" value="1"/>
</dbReference>
<dbReference type="InterPro" id="IPR009010">
    <property type="entry name" value="Asp_de-COase-like_dom_sf"/>
</dbReference>
<dbReference type="GO" id="GO:0016020">
    <property type="term" value="C:membrane"/>
    <property type="evidence" value="ECO:0007669"/>
    <property type="project" value="TreeGrafter"/>
</dbReference>
<keyword evidence="1" id="KW-0479">Metal-binding</keyword>
<evidence type="ECO:0000256" key="2">
    <source>
        <dbReference type="ARBA" id="ARBA00023004"/>
    </source>
</evidence>
<evidence type="ECO:0000256" key="3">
    <source>
        <dbReference type="ARBA" id="ARBA00023014"/>
    </source>
</evidence>
<dbReference type="InterPro" id="IPR050123">
    <property type="entry name" value="Prok_molybdopt-oxidoreductase"/>
</dbReference>
<dbReference type="GO" id="GO:0051536">
    <property type="term" value="F:iron-sulfur cluster binding"/>
    <property type="evidence" value="ECO:0007669"/>
    <property type="project" value="UniProtKB-KW"/>
</dbReference>
<dbReference type="GO" id="GO:0022904">
    <property type="term" value="P:respiratory electron transport chain"/>
    <property type="evidence" value="ECO:0007669"/>
    <property type="project" value="TreeGrafter"/>
</dbReference>
<dbReference type="Proteomes" id="UP000019489">
    <property type="component" value="Unassembled WGS sequence"/>
</dbReference>
<organism evidence="6 7">
    <name type="scientific">Intrasporangium oryzae NRRL B-24470</name>
    <dbReference type="NCBI Taxonomy" id="1386089"/>
    <lineage>
        <taxon>Bacteria</taxon>
        <taxon>Bacillati</taxon>
        <taxon>Actinomycetota</taxon>
        <taxon>Actinomycetes</taxon>
        <taxon>Micrococcales</taxon>
        <taxon>Intrasporangiaceae</taxon>
        <taxon>Intrasporangium</taxon>
    </lineage>
</organism>
<dbReference type="GO" id="GO:0046872">
    <property type="term" value="F:metal ion binding"/>
    <property type="evidence" value="ECO:0007669"/>
    <property type="project" value="UniProtKB-KW"/>
</dbReference>
<evidence type="ECO:0000256" key="1">
    <source>
        <dbReference type="ARBA" id="ARBA00022723"/>
    </source>
</evidence>
<evidence type="ECO:0008006" key="8">
    <source>
        <dbReference type="Google" id="ProtNLM"/>
    </source>
</evidence>
<dbReference type="GO" id="GO:0003954">
    <property type="term" value="F:NADH dehydrogenase activity"/>
    <property type="evidence" value="ECO:0007669"/>
    <property type="project" value="TreeGrafter"/>
</dbReference>
<dbReference type="AlphaFoldDB" id="W9G406"/>
<name>W9G406_9MICO</name>
<protein>
    <recommendedName>
        <fullName evidence="8">NADH-quinone oxidoreductase subunit G</fullName>
    </recommendedName>
</protein>
<dbReference type="EMBL" id="AWSA01000059">
    <property type="protein sequence ID" value="EWT00027.1"/>
    <property type="molecule type" value="Genomic_DNA"/>
</dbReference>
<keyword evidence="2" id="KW-0408">Iron</keyword>
<evidence type="ECO:0000259" key="5">
    <source>
        <dbReference type="Pfam" id="PF01568"/>
    </source>
</evidence>
<dbReference type="eggNOG" id="COG1034">
    <property type="taxonomic scope" value="Bacteria"/>
</dbReference>
<comment type="caution">
    <text evidence="6">The sequence shown here is derived from an EMBL/GenBank/DDBJ whole genome shotgun (WGS) entry which is preliminary data.</text>
</comment>
<dbReference type="RefSeq" id="WP_034809407.1">
    <property type="nucleotide sequence ID" value="NZ_AWSA01000059.1"/>
</dbReference>
<dbReference type="GO" id="GO:0043546">
    <property type="term" value="F:molybdopterin cofactor binding"/>
    <property type="evidence" value="ECO:0007669"/>
    <property type="project" value="InterPro"/>
</dbReference>
<keyword evidence="3" id="KW-0411">Iron-sulfur</keyword>
<feature type="domain" description="Molybdopterin oxidoreductase" evidence="4">
    <location>
        <begin position="38"/>
        <end position="127"/>
    </location>
</feature>
<evidence type="ECO:0000313" key="6">
    <source>
        <dbReference type="EMBL" id="EWT00027.1"/>
    </source>
</evidence>
<evidence type="ECO:0000313" key="7">
    <source>
        <dbReference type="Proteomes" id="UP000019489"/>
    </source>
</evidence>
<gene>
    <name evidence="6" type="ORF">N865_18535</name>
</gene>
<feature type="domain" description="Molybdopterin dinucleotide-binding" evidence="5">
    <location>
        <begin position="210"/>
        <end position="274"/>
    </location>
</feature>
<dbReference type="Gene3D" id="2.40.40.20">
    <property type="match status" value="1"/>
</dbReference>
<dbReference type="PANTHER" id="PTHR43105:SF12">
    <property type="entry name" value="NADH-QUINONE OXIDOREDUCTASE SUBUNIT G"/>
    <property type="match status" value="1"/>
</dbReference>
<dbReference type="PATRIC" id="fig|1386089.3.peg.3780"/>
<dbReference type="InterPro" id="IPR006656">
    <property type="entry name" value="Mopterin_OxRdtase"/>
</dbReference>
<dbReference type="Pfam" id="PF00384">
    <property type="entry name" value="Molybdopterin"/>
    <property type="match status" value="1"/>
</dbReference>
<dbReference type="PANTHER" id="PTHR43105">
    <property type="entry name" value="RESPIRATORY NITRATE REDUCTASE"/>
    <property type="match status" value="1"/>
</dbReference>
<feature type="non-terminal residue" evidence="6">
    <location>
        <position position="1"/>
    </location>
</feature>
<dbReference type="OrthoDB" id="4838602at2"/>
<dbReference type="Gene3D" id="3.40.50.740">
    <property type="match status" value="1"/>
</dbReference>
<dbReference type="InterPro" id="IPR006657">
    <property type="entry name" value="MoPterin_dinucl-bd_dom"/>
</dbReference>
<dbReference type="SUPFAM" id="SSF53706">
    <property type="entry name" value="Formate dehydrogenase/DMSO reductase, domains 1-3"/>
    <property type="match status" value="1"/>
</dbReference>
<dbReference type="Pfam" id="PF01568">
    <property type="entry name" value="Molydop_binding"/>
    <property type="match status" value="1"/>
</dbReference>
<evidence type="ECO:0000259" key="4">
    <source>
        <dbReference type="Pfam" id="PF00384"/>
    </source>
</evidence>
<reference evidence="6 7" key="1">
    <citation type="submission" date="2013-08" db="EMBL/GenBank/DDBJ databases">
        <title>Intrasporangium oryzae NRRL B-24470.</title>
        <authorList>
            <person name="Liu H."/>
            <person name="Wang G."/>
        </authorList>
    </citation>
    <scope>NUCLEOTIDE SEQUENCE [LARGE SCALE GENOMIC DNA]</scope>
    <source>
        <strain evidence="6 7">NRRL B-24470</strain>
    </source>
</reference>
<dbReference type="STRING" id="1386089.N865_18535"/>
<proteinExistence type="predicted"/>